<dbReference type="EMBL" id="CM007906">
    <property type="protein sequence ID" value="OTF86908.1"/>
    <property type="molecule type" value="Genomic_DNA"/>
</dbReference>
<keyword evidence="1" id="KW-1133">Transmembrane helix</keyword>
<proteinExistence type="predicted"/>
<reference evidence="2" key="3">
    <citation type="submission" date="2020-06" db="EMBL/GenBank/DDBJ databases">
        <title>Helianthus annuus Genome sequencing and assembly Release 2.</title>
        <authorList>
            <person name="Gouzy J."/>
            <person name="Langlade N."/>
            <person name="Munos S."/>
        </authorList>
    </citation>
    <scope>NUCLEOTIDE SEQUENCE</scope>
    <source>
        <tissue evidence="2">Leaves</tissue>
    </source>
</reference>
<evidence type="ECO:0000256" key="1">
    <source>
        <dbReference type="SAM" id="Phobius"/>
    </source>
</evidence>
<dbReference type="AlphaFoldDB" id="A0A251RQY5"/>
<reference evidence="2 4" key="1">
    <citation type="journal article" date="2017" name="Nature">
        <title>The sunflower genome provides insights into oil metabolism, flowering and Asterid evolution.</title>
        <authorList>
            <person name="Badouin H."/>
            <person name="Gouzy J."/>
            <person name="Grassa C.J."/>
            <person name="Murat F."/>
            <person name="Staton S.E."/>
            <person name="Cottret L."/>
            <person name="Lelandais-Briere C."/>
            <person name="Owens G.L."/>
            <person name="Carrere S."/>
            <person name="Mayjonade B."/>
            <person name="Legrand L."/>
            <person name="Gill N."/>
            <person name="Kane N.C."/>
            <person name="Bowers J.E."/>
            <person name="Hubner S."/>
            <person name="Bellec A."/>
            <person name="Berard A."/>
            <person name="Berges H."/>
            <person name="Blanchet N."/>
            <person name="Boniface M.C."/>
            <person name="Brunel D."/>
            <person name="Catrice O."/>
            <person name="Chaidir N."/>
            <person name="Claudel C."/>
            <person name="Donnadieu C."/>
            <person name="Faraut T."/>
            <person name="Fievet G."/>
            <person name="Helmstetter N."/>
            <person name="King M."/>
            <person name="Knapp S.J."/>
            <person name="Lai Z."/>
            <person name="Le Paslier M.C."/>
            <person name="Lippi Y."/>
            <person name="Lorenzon L."/>
            <person name="Mandel J.R."/>
            <person name="Marage G."/>
            <person name="Marchand G."/>
            <person name="Marquand E."/>
            <person name="Bret-Mestries E."/>
            <person name="Morien E."/>
            <person name="Nambeesan S."/>
            <person name="Nguyen T."/>
            <person name="Pegot-Espagnet P."/>
            <person name="Pouilly N."/>
            <person name="Raftis F."/>
            <person name="Sallet E."/>
            <person name="Schiex T."/>
            <person name="Thomas J."/>
            <person name="Vandecasteele C."/>
            <person name="Vares D."/>
            <person name="Vear F."/>
            <person name="Vautrin S."/>
            <person name="Crespi M."/>
            <person name="Mangin B."/>
            <person name="Burke J.M."/>
            <person name="Salse J."/>
            <person name="Munos S."/>
            <person name="Vincourt P."/>
            <person name="Rieseberg L.H."/>
            <person name="Langlade N.B."/>
        </authorList>
    </citation>
    <scope>NUCLEOTIDE SEQUENCE [LARGE SCALE GENOMIC DNA]</scope>
    <source>
        <strain evidence="4">cv. SF193</strain>
        <tissue evidence="2">Leaves</tissue>
    </source>
</reference>
<reference evidence="3" key="2">
    <citation type="submission" date="2017-02" db="EMBL/GenBank/DDBJ databases">
        <title>Sunflower complete genome.</title>
        <authorList>
            <person name="Langlade N."/>
            <person name="Munos S."/>
        </authorList>
    </citation>
    <scope>NUCLEOTIDE SEQUENCE [LARGE SCALE GENOMIC DNA]</scope>
    <source>
        <tissue evidence="3">Leaves</tissue>
    </source>
</reference>
<sequence length="59" mass="6912">MQLWIHVNKVHGDLRNVRMRRIFLLLFLSILVMLTFVWGGQEGLNVTWIMATAIIECIT</sequence>
<feature type="transmembrane region" description="Helical" evidence="1">
    <location>
        <begin position="21"/>
        <end position="40"/>
    </location>
</feature>
<protein>
    <submittedName>
        <fullName evidence="3">Uncharacterized protein</fullName>
    </submittedName>
</protein>
<dbReference type="InParanoid" id="A0A251RQY5"/>
<accession>A0A251RQY5</accession>
<dbReference type="EMBL" id="MNCJ02000332">
    <property type="protein sequence ID" value="KAF5755937.1"/>
    <property type="molecule type" value="Genomic_DNA"/>
</dbReference>
<evidence type="ECO:0000313" key="2">
    <source>
        <dbReference type="EMBL" id="KAF5755937.1"/>
    </source>
</evidence>
<evidence type="ECO:0000313" key="4">
    <source>
        <dbReference type="Proteomes" id="UP000215914"/>
    </source>
</evidence>
<dbReference type="Gramene" id="mRNA:HanXRQr2_Chr17g0808651">
    <property type="protein sequence ID" value="CDS:HanXRQr2_Chr17g0808651.1"/>
    <property type="gene ID" value="HanXRQr2_Chr17g0808651"/>
</dbReference>
<name>A0A251RQY5_HELAN</name>
<dbReference type="Proteomes" id="UP000215914">
    <property type="component" value="Chromosome 17"/>
</dbReference>
<keyword evidence="4" id="KW-1185">Reference proteome</keyword>
<keyword evidence="1" id="KW-0812">Transmembrane</keyword>
<organism evidence="3 4">
    <name type="scientific">Helianthus annuus</name>
    <name type="common">Common sunflower</name>
    <dbReference type="NCBI Taxonomy" id="4232"/>
    <lineage>
        <taxon>Eukaryota</taxon>
        <taxon>Viridiplantae</taxon>
        <taxon>Streptophyta</taxon>
        <taxon>Embryophyta</taxon>
        <taxon>Tracheophyta</taxon>
        <taxon>Spermatophyta</taxon>
        <taxon>Magnoliopsida</taxon>
        <taxon>eudicotyledons</taxon>
        <taxon>Gunneridae</taxon>
        <taxon>Pentapetalae</taxon>
        <taxon>asterids</taxon>
        <taxon>campanulids</taxon>
        <taxon>Asterales</taxon>
        <taxon>Asteraceae</taxon>
        <taxon>Asteroideae</taxon>
        <taxon>Heliantheae alliance</taxon>
        <taxon>Heliantheae</taxon>
        <taxon>Helianthus</taxon>
    </lineage>
</organism>
<gene>
    <name evidence="3" type="ORF">HannXRQ_Chr17g0555951</name>
    <name evidence="2" type="ORF">HanXRQr2_Chr17g0808651</name>
</gene>
<evidence type="ECO:0000313" key="3">
    <source>
        <dbReference type="EMBL" id="OTF86908.1"/>
    </source>
</evidence>
<keyword evidence="1" id="KW-0472">Membrane</keyword>